<dbReference type="AlphaFoldDB" id="A0AAE8SVP7"/>
<feature type="compositionally biased region" description="Polar residues" evidence="1">
    <location>
        <begin position="428"/>
        <end position="447"/>
    </location>
</feature>
<name>A0AAE8SVP7_9PEZI</name>
<feature type="compositionally biased region" description="Basic residues" evidence="1">
    <location>
        <begin position="292"/>
        <end position="301"/>
    </location>
</feature>
<dbReference type="EMBL" id="ONZQ02000007">
    <property type="protein sequence ID" value="SPO02986.1"/>
    <property type="molecule type" value="Genomic_DNA"/>
</dbReference>
<feature type="region of interest" description="Disordered" evidence="1">
    <location>
        <begin position="271"/>
        <end position="447"/>
    </location>
</feature>
<dbReference type="InterPro" id="IPR001357">
    <property type="entry name" value="BRCT_dom"/>
</dbReference>
<reference evidence="4" key="1">
    <citation type="submission" date="2018-03" db="EMBL/GenBank/DDBJ databases">
        <authorList>
            <person name="Guldener U."/>
        </authorList>
    </citation>
    <scope>NUCLEOTIDE SEQUENCE</scope>
</reference>
<gene>
    <name evidence="4" type="ORF">DNG_05667</name>
</gene>
<organism evidence="4 5">
    <name type="scientific">Cephalotrichum gorgonifer</name>
    <dbReference type="NCBI Taxonomy" id="2041049"/>
    <lineage>
        <taxon>Eukaryota</taxon>
        <taxon>Fungi</taxon>
        <taxon>Dikarya</taxon>
        <taxon>Ascomycota</taxon>
        <taxon>Pezizomycotina</taxon>
        <taxon>Sordariomycetes</taxon>
        <taxon>Hypocreomycetidae</taxon>
        <taxon>Microascales</taxon>
        <taxon>Microascaceae</taxon>
        <taxon>Cephalotrichum</taxon>
    </lineage>
</organism>
<evidence type="ECO:0000259" key="3">
    <source>
        <dbReference type="PROSITE" id="PS51977"/>
    </source>
</evidence>
<feature type="compositionally biased region" description="Low complexity" evidence="1">
    <location>
        <begin position="313"/>
        <end position="322"/>
    </location>
</feature>
<comment type="caution">
    <text evidence="4">The sequence shown here is derived from an EMBL/GenBank/DDBJ whole genome shotgun (WGS) entry which is preliminary data.</text>
</comment>
<feature type="compositionally biased region" description="Basic and acidic residues" evidence="1">
    <location>
        <begin position="351"/>
        <end position="362"/>
    </location>
</feature>
<dbReference type="SUPFAM" id="SSF52113">
    <property type="entry name" value="BRCT domain"/>
    <property type="match status" value="1"/>
</dbReference>
<evidence type="ECO:0000259" key="2">
    <source>
        <dbReference type="PROSITE" id="PS50172"/>
    </source>
</evidence>
<evidence type="ECO:0000313" key="5">
    <source>
        <dbReference type="Proteomes" id="UP001187682"/>
    </source>
</evidence>
<evidence type="ECO:0000313" key="4">
    <source>
        <dbReference type="EMBL" id="SPO02986.1"/>
    </source>
</evidence>
<dbReference type="InterPro" id="IPR008893">
    <property type="entry name" value="WGR_domain"/>
</dbReference>
<evidence type="ECO:0000256" key="1">
    <source>
        <dbReference type="SAM" id="MobiDB-lite"/>
    </source>
</evidence>
<protein>
    <recommendedName>
        <fullName evidence="6">BRCT domain-containing protein</fullName>
    </recommendedName>
</protein>
<feature type="domain" description="WGR" evidence="3">
    <location>
        <begin position="117"/>
        <end position="221"/>
    </location>
</feature>
<feature type="region of interest" description="Disordered" evidence="1">
    <location>
        <begin position="727"/>
        <end position="808"/>
    </location>
</feature>
<feature type="compositionally biased region" description="Low complexity" evidence="1">
    <location>
        <begin position="271"/>
        <end position="284"/>
    </location>
</feature>
<dbReference type="PROSITE" id="PS50172">
    <property type="entry name" value="BRCT"/>
    <property type="match status" value="1"/>
</dbReference>
<dbReference type="Gene3D" id="3.40.50.10190">
    <property type="entry name" value="BRCT domain"/>
    <property type="match status" value="1"/>
</dbReference>
<dbReference type="PROSITE" id="PS51977">
    <property type="entry name" value="WGR"/>
    <property type="match status" value="1"/>
</dbReference>
<keyword evidence="5" id="KW-1185">Reference proteome</keyword>
<feature type="domain" description="BRCT" evidence="2">
    <location>
        <begin position="1"/>
        <end position="85"/>
    </location>
</feature>
<dbReference type="InterPro" id="IPR036420">
    <property type="entry name" value="BRCT_dom_sf"/>
</dbReference>
<accession>A0AAE8SVP7</accession>
<sequence>MVRAIFKNLVFATAGPIPGQFTEENLEKWIQLRKGTFSRDLDETVTHIVFKSALTLYKKVHLVDIDWFDLSCQTNKKQKEKEYNLRAVVEAEREEERRVARIEKGNLAEGRFVNTNLFHIYRDGTCFPYEITLTRDDKETGNVGQKYILYVFESNAKPHLYWFAAKFWKKKRDNSPGYYRPTTCSGLKEQHLRLFVSFFRKKTGVEWSDRRLRAGTIGKEFFQYMPPTGGKPIGEDLLEFIDIGETPESKDTMPGRKKKGNTAMDAIAIAASPSPDEDPIPSIETAVETPVKKKGRPRKRPLREDTPDDGENASSGESAAEEPPAKKPSKRKTNAKVKSPAKKKTPAKAETSAKKKDSIKDKAPKKRKSASTSGDSSSRETTPQDDVTTKDNTTPKKKASVGPQAPSEGVDESVPGTNDGNENIGGHTASTQGASNAPITSSTAPVMDQKSISNASNASSQTMTDSEQVEVDAMVKMLSDANARGSASQTTHGPGSGAVLGLTYGRQVPPVRDVFLALAGNPNPQQIMPDRVPRAALAQGSTTAAFSDTQQYGFQVPAEQRQLPLPSVQPSNYTGTRFPMAAASAFAYGQYPMVSGTLSVPGFPPVAHNLGDGAPMGVWNSNPDLASQSEDYMLYSRPPHARNQTPSHYAPYGMSFGASGQGPMAVGNTPVTGRPPATRSGATFHGLGLGLPVVNLPVPGHVCELEEQTSSSFIMGKGEDAVDKLQQMKHGRASNDASGSSPTTPVPRRPHTMTGNQKDETTEVAQLEDGSQASEIEKGHRPGTGGIYGTEPHNYGGGGQDATTIGPKRPSTVDTLHANRMYSGMPAPVRKPGQKLSRWEEYLLDDPNGQLLLHGRDGPRNDKVQRASNKETTVVADAIRPSQDDIDNQATQAPVWGRGANPTTPQAQGPNLDVMLAQAEYGVHEGSMFNQDGDVFGPAVPRWNDPDMTFDDIDAPALDFK</sequence>
<dbReference type="Proteomes" id="UP001187682">
    <property type="component" value="Unassembled WGS sequence"/>
</dbReference>
<evidence type="ECO:0008006" key="6">
    <source>
        <dbReference type="Google" id="ProtNLM"/>
    </source>
</evidence>
<feature type="compositionally biased region" description="Basic residues" evidence="1">
    <location>
        <begin position="327"/>
        <end position="346"/>
    </location>
</feature>
<proteinExistence type="predicted"/>
<feature type="compositionally biased region" description="Polar residues" evidence="1">
    <location>
        <begin position="372"/>
        <end position="392"/>
    </location>
</feature>